<evidence type="ECO:0000313" key="3">
    <source>
        <dbReference type="Proteomes" id="UP000049578"/>
    </source>
</evidence>
<organism evidence="2 3">
    <name type="scientific">Streptococcus phocae</name>
    <dbReference type="NCBI Taxonomy" id="119224"/>
    <lineage>
        <taxon>Bacteria</taxon>
        <taxon>Bacillati</taxon>
        <taxon>Bacillota</taxon>
        <taxon>Bacilli</taxon>
        <taxon>Lactobacillales</taxon>
        <taxon>Streptococcaceae</taxon>
        <taxon>Streptococcus</taxon>
    </lineage>
</organism>
<dbReference type="InterPro" id="IPR052557">
    <property type="entry name" value="CAP/Cytokinesis_protein"/>
</dbReference>
<evidence type="ECO:0000313" key="2">
    <source>
        <dbReference type="EMBL" id="KPJ22818.1"/>
    </source>
</evidence>
<dbReference type="PANTHER" id="PTHR46333:SF2">
    <property type="entry name" value="CYTOKINESIS PROTEIN 3"/>
    <property type="match status" value="1"/>
</dbReference>
<protein>
    <submittedName>
        <fullName evidence="2">Transglutaminase</fullName>
    </submittedName>
</protein>
<dbReference type="PANTHER" id="PTHR46333">
    <property type="entry name" value="CYTOKINESIS PROTEIN 3"/>
    <property type="match status" value="1"/>
</dbReference>
<reference evidence="2 3" key="1">
    <citation type="submission" date="2015-08" db="EMBL/GenBank/DDBJ databases">
        <title>Genome sequence of Streptococcus phocae subsp. phocae ATCC 51973T isolated from liver specimen obtained from seal.</title>
        <authorList>
            <person name="Avendano-Herrera R."/>
        </authorList>
    </citation>
    <scope>NUCLEOTIDE SEQUENCE [LARGE SCALE GENOMIC DNA]</scope>
    <source>
        <strain evidence="2 3">ATCC 51973</strain>
    </source>
</reference>
<dbReference type="EMBL" id="LHQM01000009">
    <property type="protein sequence ID" value="KPJ22818.1"/>
    <property type="molecule type" value="Genomic_DNA"/>
</dbReference>
<accession>A0A0P6SSV5</accession>
<dbReference type="Gene3D" id="3.10.620.30">
    <property type="match status" value="1"/>
</dbReference>
<dbReference type="Pfam" id="PF01841">
    <property type="entry name" value="Transglut_core"/>
    <property type="match status" value="1"/>
</dbReference>
<name>A0A0P6SSV5_9STRE</name>
<dbReference type="SUPFAM" id="SSF54001">
    <property type="entry name" value="Cysteine proteinases"/>
    <property type="match status" value="1"/>
</dbReference>
<dbReference type="PATRIC" id="fig|119224.3.peg.1767"/>
<dbReference type="AlphaFoldDB" id="A0A0P6SSV5"/>
<dbReference type="GO" id="GO:0005737">
    <property type="term" value="C:cytoplasm"/>
    <property type="evidence" value="ECO:0007669"/>
    <property type="project" value="TreeGrafter"/>
</dbReference>
<keyword evidence="3" id="KW-1185">Reference proteome</keyword>
<proteinExistence type="predicted"/>
<evidence type="ECO:0000259" key="1">
    <source>
        <dbReference type="Pfam" id="PF01841"/>
    </source>
</evidence>
<dbReference type="InterPro" id="IPR002931">
    <property type="entry name" value="Transglutaminase-like"/>
</dbReference>
<sequence length="196" mass="22890">MTDAQYREYRDHIKKWTQENIKATDNEVAKIEKIQDYIMTNYHYAKGKVGSFTRTGISVQTPYAFIKDNEAVCQAYAQMFKDMGQLAGLDVYYIQGYGDPVGGLSSLHAWNIVKVDGQYYHVDLTWNDTIDNTNKNHTYTLRGNNFMRKTHLWNAAYNISNEDYLPYTRTVSPGYTRYADRVLRNEIPRAYYGQRV</sequence>
<gene>
    <name evidence="2" type="ORF">AKK44_02645</name>
</gene>
<dbReference type="InterPro" id="IPR038765">
    <property type="entry name" value="Papain-like_cys_pep_sf"/>
</dbReference>
<dbReference type="Proteomes" id="UP000049578">
    <property type="component" value="Unassembled WGS sequence"/>
</dbReference>
<comment type="caution">
    <text evidence="2">The sequence shown here is derived from an EMBL/GenBank/DDBJ whole genome shotgun (WGS) entry which is preliminary data.</text>
</comment>
<feature type="domain" description="Transglutaminase-like" evidence="1">
    <location>
        <begin position="16"/>
        <end position="123"/>
    </location>
</feature>